<name>A0A6N4RCV6_BLAVI</name>
<sequence>MAAPSNRSSSRPSNALGRGSVRAPQGARQAVRRSLIAERFAEGVGVLLVVAAAYLLLSLVTFAPTDPSFSYSGPGGAVLNWGGTVGAYLSDVLLTTFGLGAFVWVGWLCFHAYNLLTHREDSPSFSLQIVTLPMMLLSLGVLLYVFDPLPSWPNMQRGIATVAEIGATGIGGGGLLGKLMASLVLPLLGTVGGTMLMAAVLALSILWFTGWTLADVRATCVWLYKVGCIMGTQLLRWNARLRAAVPEQFDLPLSHPVPKRPRPVVVRDEEAPRPARREHAVVQASLPLAEDGDFSLPPLDLLNEPKPRKGGESEQALEQNARRIEAELRNFNVEGTVTNIRPGPVITIYELEPAAGVKTSQILNLQDDLARAMSALSIRITTIPGKNVLGIEVPNRERQFLGLKELLDTDEFEHDAGGLVVALGVDTTGQPVYTDIAKMPHSLIAGTTGSGKSVAINAFILSLLYRLTPDQLRFVMIDPKMLELSIYNDIPHLLTPVITDPNKAAAALNWVVKEMENRYRLMSEIGVKNIVGFNEKFATMQAEGRVPTKLVQVGFDLNTGQPRHEEQPLATKPMPYIVVVIDELADLMMVAGKAVEFSIARLTQMARASGIHLLVATQRPSVDVVTGLIKANIPTRISFSVASKIDSRTVLDSMGAEALLGKGDMLHLANGSNTLQRCHGAFVSEDECTKVAQYLKSQAEPSYVEDVFKAGAALVPGSKEAKAAAAAGEEGEDGEEGDLYGQAVDIISRENKASTSFLQRSLKIGYNRAADLIDRMESEGLISAPNHVGKREVLARR</sequence>
<dbReference type="AlphaFoldDB" id="A0A6N4RCV6"/>
<keyword evidence="8" id="KW-0159">Chromosome partition</keyword>
<dbReference type="InterPro" id="IPR027417">
    <property type="entry name" value="P-loop_NTPase"/>
</dbReference>
<dbReference type="SMART" id="SM00843">
    <property type="entry name" value="Ftsk_gamma"/>
    <property type="match status" value="1"/>
</dbReference>
<evidence type="ECO:0000256" key="13">
    <source>
        <dbReference type="ARBA" id="ARBA00023306"/>
    </source>
</evidence>
<evidence type="ECO:0000313" key="21">
    <source>
        <dbReference type="Proteomes" id="UP000320948"/>
    </source>
</evidence>
<keyword evidence="9 16" id="KW-0067">ATP-binding</keyword>
<evidence type="ECO:0000256" key="1">
    <source>
        <dbReference type="ARBA" id="ARBA00004651"/>
    </source>
</evidence>
<evidence type="ECO:0000256" key="11">
    <source>
        <dbReference type="ARBA" id="ARBA00023125"/>
    </source>
</evidence>
<comment type="caution">
    <text evidence="20">The sequence shown here is derived from an EMBL/GenBank/DDBJ whole genome shotgun (WGS) entry which is preliminary data.</text>
</comment>
<proteinExistence type="inferred from homology"/>
<dbReference type="Proteomes" id="UP000320948">
    <property type="component" value="Unassembled WGS sequence"/>
</dbReference>
<feature type="binding site" evidence="16">
    <location>
        <begin position="446"/>
        <end position="453"/>
    </location>
    <ligand>
        <name>ATP</name>
        <dbReference type="ChEBI" id="CHEBI:30616"/>
    </ligand>
</feature>
<dbReference type="InterPro" id="IPR050206">
    <property type="entry name" value="FtsK/SpoIIIE/SftA"/>
</dbReference>
<keyword evidence="11" id="KW-0238">DNA-binding</keyword>
<dbReference type="Gene3D" id="1.10.10.10">
    <property type="entry name" value="Winged helix-like DNA-binding domain superfamily/Winged helix DNA-binding domain"/>
    <property type="match status" value="1"/>
</dbReference>
<protein>
    <recommendedName>
        <fullName evidence="3">DNA translocase FtsK</fullName>
    </recommendedName>
</protein>
<dbReference type="InterPro" id="IPR041027">
    <property type="entry name" value="FtsK_alpha"/>
</dbReference>
<dbReference type="PANTHER" id="PTHR22683:SF41">
    <property type="entry name" value="DNA TRANSLOCASE FTSK"/>
    <property type="match status" value="1"/>
</dbReference>
<evidence type="ECO:0000256" key="9">
    <source>
        <dbReference type="ARBA" id="ARBA00022840"/>
    </source>
</evidence>
<feature type="compositionally biased region" description="Low complexity" evidence="17">
    <location>
        <begin position="1"/>
        <end position="15"/>
    </location>
</feature>
<reference evidence="20 21" key="1">
    <citation type="journal article" date="2017" name="Nat. Commun.">
        <title>In situ click chemistry generation of cyclooxygenase-2 inhibitors.</title>
        <authorList>
            <person name="Bhardwaj A."/>
            <person name="Kaur J."/>
            <person name="Wuest M."/>
            <person name="Wuest F."/>
        </authorList>
    </citation>
    <scope>NUCLEOTIDE SEQUENCE [LARGE SCALE GENOMIC DNA]</scope>
    <source>
        <strain evidence="20">S2_018_000_R2_106</strain>
    </source>
</reference>
<dbReference type="InterPro" id="IPR036390">
    <property type="entry name" value="WH_DNA-bd_sf"/>
</dbReference>
<dbReference type="GO" id="GO:0005524">
    <property type="term" value="F:ATP binding"/>
    <property type="evidence" value="ECO:0007669"/>
    <property type="project" value="UniProtKB-UniRule"/>
</dbReference>
<comment type="subunit">
    <text evidence="15">Homohexamer. Forms a ring that surrounds DNA.</text>
</comment>
<dbReference type="InterPro" id="IPR018541">
    <property type="entry name" value="Ftsk_gamma"/>
</dbReference>
<keyword evidence="6 18" id="KW-0812">Transmembrane</keyword>
<evidence type="ECO:0000313" key="20">
    <source>
        <dbReference type="EMBL" id="TKW60856.1"/>
    </source>
</evidence>
<dbReference type="Gene3D" id="3.40.50.300">
    <property type="entry name" value="P-loop containing nucleotide triphosphate hydrolases"/>
    <property type="match status" value="1"/>
</dbReference>
<evidence type="ECO:0000256" key="4">
    <source>
        <dbReference type="ARBA" id="ARBA00022475"/>
    </source>
</evidence>
<dbReference type="InterPro" id="IPR025199">
    <property type="entry name" value="FtsK_4TM"/>
</dbReference>
<dbReference type="GO" id="GO:0005886">
    <property type="term" value="C:plasma membrane"/>
    <property type="evidence" value="ECO:0007669"/>
    <property type="project" value="UniProtKB-SubCell"/>
</dbReference>
<dbReference type="SUPFAM" id="SSF52540">
    <property type="entry name" value="P-loop containing nucleoside triphosphate hydrolases"/>
    <property type="match status" value="1"/>
</dbReference>
<dbReference type="Pfam" id="PF01580">
    <property type="entry name" value="FtsK_SpoIIIE"/>
    <property type="match status" value="1"/>
</dbReference>
<evidence type="ECO:0000256" key="16">
    <source>
        <dbReference type="PROSITE-ProRule" id="PRU00289"/>
    </source>
</evidence>
<dbReference type="SUPFAM" id="SSF46785">
    <property type="entry name" value="Winged helix' DNA-binding domain"/>
    <property type="match status" value="1"/>
</dbReference>
<evidence type="ECO:0000256" key="18">
    <source>
        <dbReference type="SAM" id="Phobius"/>
    </source>
</evidence>
<feature type="transmembrane region" description="Helical" evidence="18">
    <location>
        <begin position="183"/>
        <end position="208"/>
    </location>
</feature>
<feature type="transmembrane region" description="Helical" evidence="18">
    <location>
        <begin position="92"/>
        <end position="113"/>
    </location>
</feature>
<keyword evidence="12 18" id="KW-0472">Membrane</keyword>
<evidence type="ECO:0000256" key="17">
    <source>
        <dbReference type="SAM" id="MobiDB-lite"/>
    </source>
</evidence>
<keyword evidence="5" id="KW-0132">Cell division</keyword>
<keyword evidence="4" id="KW-1003">Cell membrane</keyword>
<dbReference type="Pfam" id="PF17854">
    <property type="entry name" value="FtsK_alpha"/>
    <property type="match status" value="1"/>
</dbReference>
<feature type="transmembrane region" description="Helical" evidence="18">
    <location>
        <begin position="158"/>
        <end position="176"/>
    </location>
</feature>
<dbReference type="PROSITE" id="PS50901">
    <property type="entry name" value="FTSK"/>
    <property type="match status" value="1"/>
</dbReference>
<accession>A0A6N4RCV6</accession>
<comment type="similarity">
    <text evidence="2">Belongs to the FtsK/SpoIIIE/SftA family.</text>
</comment>
<evidence type="ECO:0000256" key="15">
    <source>
        <dbReference type="ARBA" id="ARBA00025923"/>
    </source>
</evidence>
<evidence type="ECO:0000256" key="5">
    <source>
        <dbReference type="ARBA" id="ARBA00022618"/>
    </source>
</evidence>
<evidence type="ECO:0000256" key="12">
    <source>
        <dbReference type="ARBA" id="ARBA00023136"/>
    </source>
</evidence>
<keyword evidence="7 16" id="KW-0547">Nucleotide-binding</keyword>
<keyword evidence="13" id="KW-0131">Cell cycle</keyword>
<evidence type="ECO:0000256" key="8">
    <source>
        <dbReference type="ARBA" id="ARBA00022829"/>
    </source>
</evidence>
<organism evidence="20 21">
    <name type="scientific">Blastochloris viridis</name>
    <name type="common">Rhodopseudomonas viridis</name>
    <dbReference type="NCBI Taxonomy" id="1079"/>
    <lineage>
        <taxon>Bacteria</taxon>
        <taxon>Pseudomonadati</taxon>
        <taxon>Pseudomonadota</taxon>
        <taxon>Alphaproteobacteria</taxon>
        <taxon>Hyphomicrobiales</taxon>
        <taxon>Blastochloridaceae</taxon>
        <taxon>Blastochloris</taxon>
    </lineage>
</organism>
<keyword evidence="10 18" id="KW-1133">Transmembrane helix</keyword>
<dbReference type="Pfam" id="PF13491">
    <property type="entry name" value="FtsK_4TM"/>
    <property type="match status" value="1"/>
</dbReference>
<dbReference type="GO" id="GO:0007059">
    <property type="term" value="P:chromosome segregation"/>
    <property type="evidence" value="ECO:0007669"/>
    <property type="project" value="UniProtKB-KW"/>
</dbReference>
<dbReference type="EMBL" id="VAFM01000002">
    <property type="protein sequence ID" value="TKW60856.1"/>
    <property type="molecule type" value="Genomic_DNA"/>
</dbReference>
<evidence type="ECO:0000259" key="19">
    <source>
        <dbReference type="PROSITE" id="PS50901"/>
    </source>
</evidence>
<evidence type="ECO:0000256" key="10">
    <source>
        <dbReference type="ARBA" id="ARBA00022989"/>
    </source>
</evidence>
<evidence type="ECO:0000256" key="2">
    <source>
        <dbReference type="ARBA" id="ARBA00006474"/>
    </source>
</evidence>
<dbReference type="Gene3D" id="3.30.980.40">
    <property type="match status" value="1"/>
</dbReference>
<dbReference type="GO" id="GO:0051301">
    <property type="term" value="P:cell division"/>
    <property type="evidence" value="ECO:0007669"/>
    <property type="project" value="UniProtKB-KW"/>
</dbReference>
<dbReference type="PANTHER" id="PTHR22683">
    <property type="entry name" value="SPORULATION PROTEIN RELATED"/>
    <property type="match status" value="1"/>
</dbReference>
<evidence type="ECO:0000256" key="3">
    <source>
        <dbReference type="ARBA" id="ARBA00020887"/>
    </source>
</evidence>
<evidence type="ECO:0000256" key="14">
    <source>
        <dbReference type="ARBA" id="ARBA00024784"/>
    </source>
</evidence>
<dbReference type="InterPro" id="IPR036388">
    <property type="entry name" value="WH-like_DNA-bd_sf"/>
</dbReference>
<feature type="transmembrane region" description="Helical" evidence="18">
    <location>
        <begin position="40"/>
        <end position="63"/>
    </location>
</feature>
<feature type="region of interest" description="Disordered" evidence="17">
    <location>
        <begin position="1"/>
        <end position="25"/>
    </location>
</feature>
<gene>
    <name evidence="20" type="ORF">DI628_08180</name>
</gene>
<comment type="subcellular location">
    <subcellularLocation>
        <location evidence="1">Cell membrane</location>
        <topology evidence="1">Multi-pass membrane protein</topology>
    </subcellularLocation>
</comment>
<dbReference type="GO" id="GO:0003677">
    <property type="term" value="F:DNA binding"/>
    <property type="evidence" value="ECO:0007669"/>
    <property type="project" value="UniProtKB-KW"/>
</dbReference>
<feature type="transmembrane region" description="Helical" evidence="18">
    <location>
        <begin position="125"/>
        <end position="146"/>
    </location>
</feature>
<evidence type="ECO:0000256" key="6">
    <source>
        <dbReference type="ARBA" id="ARBA00022692"/>
    </source>
</evidence>
<dbReference type="Pfam" id="PF09397">
    <property type="entry name" value="FtsK_gamma"/>
    <property type="match status" value="1"/>
</dbReference>
<evidence type="ECO:0000256" key="7">
    <source>
        <dbReference type="ARBA" id="ARBA00022741"/>
    </source>
</evidence>
<feature type="domain" description="FtsK" evidence="19">
    <location>
        <begin position="429"/>
        <end position="648"/>
    </location>
</feature>
<comment type="function">
    <text evidence="14">Essential cell division protein that coordinates cell division and chromosome segregation. The N-terminus is involved in assembly of the cell-division machinery. The C-terminus functions as a DNA motor that moves dsDNA in an ATP-dependent manner towards the dif recombination site, which is located within the replication terminus region. Translocation stops specifically at Xer-dif sites, where FtsK interacts with the Xer recombinase, allowing activation of chromosome unlinking by recombination. FtsK orienting polar sequences (KOPS) guide the direction of DNA translocation. FtsK can remove proteins from DNA as it translocates, but translocation stops specifically at XerCD-dif site, thereby preventing removal of XerC and XerD from dif.</text>
</comment>
<dbReference type="InterPro" id="IPR002543">
    <property type="entry name" value="FtsK_dom"/>
</dbReference>